<dbReference type="GO" id="GO:0005829">
    <property type="term" value="C:cytosol"/>
    <property type="evidence" value="ECO:0007669"/>
    <property type="project" value="TreeGrafter"/>
</dbReference>
<evidence type="ECO:0000256" key="2">
    <source>
        <dbReference type="ARBA" id="ARBA00023002"/>
    </source>
</evidence>
<dbReference type="PANTHER" id="PTHR48106:SF13">
    <property type="entry name" value="QUINONE OXIDOREDUCTASE-RELATED"/>
    <property type="match status" value="1"/>
</dbReference>
<dbReference type="InterPro" id="IPR013154">
    <property type="entry name" value="ADH-like_N"/>
</dbReference>
<evidence type="ECO:0000259" key="3">
    <source>
        <dbReference type="SMART" id="SM00829"/>
    </source>
</evidence>
<dbReference type="GO" id="GO:0035925">
    <property type="term" value="F:mRNA 3'-UTR AU-rich region binding"/>
    <property type="evidence" value="ECO:0007669"/>
    <property type="project" value="TreeGrafter"/>
</dbReference>
<dbReference type="GO" id="GO:0070402">
    <property type="term" value="F:NADPH binding"/>
    <property type="evidence" value="ECO:0007669"/>
    <property type="project" value="TreeGrafter"/>
</dbReference>
<dbReference type="CDD" id="cd05289">
    <property type="entry name" value="MDR_like_2"/>
    <property type="match status" value="1"/>
</dbReference>
<dbReference type="EMBL" id="FNDN01000002">
    <property type="protein sequence ID" value="SDH50318.1"/>
    <property type="molecule type" value="Genomic_DNA"/>
</dbReference>
<dbReference type="Proteomes" id="UP000183263">
    <property type="component" value="Unassembled WGS sequence"/>
</dbReference>
<dbReference type="Pfam" id="PF08240">
    <property type="entry name" value="ADH_N"/>
    <property type="match status" value="1"/>
</dbReference>
<dbReference type="AlphaFoldDB" id="A0A1G8CXT2"/>
<dbReference type="Gene3D" id="3.90.180.10">
    <property type="entry name" value="Medium-chain alcohol dehydrogenases, catalytic domain"/>
    <property type="match status" value="1"/>
</dbReference>
<feature type="domain" description="Enoyl reductase (ER)" evidence="3">
    <location>
        <begin position="11"/>
        <end position="309"/>
    </location>
</feature>
<protein>
    <submittedName>
        <fullName evidence="4">NADPH2:quinone reductase</fullName>
    </submittedName>
</protein>
<keyword evidence="2" id="KW-0560">Oxidoreductase</keyword>
<reference evidence="4 5" key="1">
    <citation type="submission" date="2016-10" db="EMBL/GenBank/DDBJ databases">
        <authorList>
            <person name="de Groot N.N."/>
        </authorList>
    </citation>
    <scope>NUCLEOTIDE SEQUENCE [LARGE SCALE GENOMIC DNA]</scope>
    <source>
        <strain evidence="4 5">DSM 44892</strain>
    </source>
</reference>
<keyword evidence="5" id="KW-1185">Reference proteome</keyword>
<dbReference type="InterPro" id="IPR020843">
    <property type="entry name" value="ER"/>
</dbReference>
<evidence type="ECO:0000313" key="5">
    <source>
        <dbReference type="Proteomes" id="UP000183263"/>
    </source>
</evidence>
<dbReference type="Gene3D" id="3.40.50.720">
    <property type="entry name" value="NAD(P)-binding Rossmann-like Domain"/>
    <property type="match status" value="1"/>
</dbReference>
<dbReference type="OrthoDB" id="9801186at2"/>
<proteinExistence type="predicted"/>
<dbReference type="PANTHER" id="PTHR48106">
    <property type="entry name" value="QUINONE OXIDOREDUCTASE PIG3-RELATED"/>
    <property type="match status" value="1"/>
</dbReference>
<organism evidence="4 5">
    <name type="scientific">Rhodococcus triatomae</name>
    <dbReference type="NCBI Taxonomy" id="300028"/>
    <lineage>
        <taxon>Bacteria</taxon>
        <taxon>Bacillati</taxon>
        <taxon>Actinomycetota</taxon>
        <taxon>Actinomycetes</taxon>
        <taxon>Mycobacteriales</taxon>
        <taxon>Nocardiaceae</taxon>
        <taxon>Rhodococcus</taxon>
    </lineage>
</organism>
<dbReference type="SUPFAM" id="SSF50129">
    <property type="entry name" value="GroES-like"/>
    <property type="match status" value="1"/>
</dbReference>
<dbReference type="SMART" id="SM00829">
    <property type="entry name" value="PKS_ER"/>
    <property type="match status" value="1"/>
</dbReference>
<dbReference type="InterPro" id="IPR036291">
    <property type="entry name" value="NAD(P)-bd_dom_sf"/>
</dbReference>
<evidence type="ECO:0000313" key="4">
    <source>
        <dbReference type="EMBL" id="SDH50318.1"/>
    </source>
</evidence>
<sequence>MTRRVVATAYGGPEVVTVVETEPVPPADGEVAVDIRAVGVNPVDYKRYSGDFGIDETLLPLPLGSEAAGIVTAVGDGAVGPAGPVSVGDEVILYPAAGAYADRIVVDADATVPKPPGLTWEEAAGLLLASVTALDTLDTVGVRADSTVLIHGASGAVGAAAVQLAVRRGAYVIGTAAARNHEYVRDLGAIPVVYGDDLADRVRALAPNGIDAAVDTVGTREAVEVSVELVPDRSSVVTIAAGPYAEEAGIVRVGGPESVEVRRRMRLPVTEIADSGGLSVRVARTFPLDEAARAHTELRAPHPPGKFVLLP</sequence>
<name>A0A1G8CXT2_9NOCA</name>
<dbReference type="InterPro" id="IPR013149">
    <property type="entry name" value="ADH-like_C"/>
</dbReference>
<evidence type="ECO:0000256" key="1">
    <source>
        <dbReference type="ARBA" id="ARBA00022857"/>
    </source>
</evidence>
<dbReference type="SUPFAM" id="SSF51735">
    <property type="entry name" value="NAD(P)-binding Rossmann-fold domains"/>
    <property type="match status" value="1"/>
</dbReference>
<keyword evidence="1" id="KW-0521">NADP</keyword>
<accession>A0A1G8CXT2</accession>
<dbReference type="RefSeq" id="WP_072737757.1">
    <property type="nucleotide sequence ID" value="NZ_CP048813.1"/>
</dbReference>
<dbReference type="GO" id="GO:0003960">
    <property type="term" value="F:quinone reductase (NADPH) activity"/>
    <property type="evidence" value="ECO:0007669"/>
    <property type="project" value="TreeGrafter"/>
</dbReference>
<gene>
    <name evidence="4" type="ORF">SAMN05444695_102146</name>
</gene>
<dbReference type="Pfam" id="PF00107">
    <property type="entry name" value="ADH_zinc_N"/>
    <property type="match status" value="1"/>
</dbReference>
<dbReference type="InterPro" id="IPR011032">
    <property type="entry name" value="GroES-like_sf"/>
</dbReference>